<dbReference type="Gene3D" id="4.10.1000.10">
    <property type="entry name" value="Zinc finger, CCCH-type"/>
    <property type="match status" value="1"/>
</dbReference>
<dbReference type="PROSITE" id="PS50103">
    <property type="entry name" value="ZF_C3H1"/>
    <property type="match status" value="1"/>
</dbReference>
<name>A0A1Q9BYQ4_SYMMI</name>
<dbReference type="OrthoDB" id="10682401at2759"/>
<organism evidence="4 5">
    <name type="scientific">Symbiodinium microadriaticum</name>
    <name type="common">Dinoflagellate</name>
    <name type="synonym">Zooxanthella microadriatica</name>
    <dbReference type="NCBI Taxonomy" id="2951"/>
    <lineage>
        <taxon>Eukaryota</taxon>
        <taxon>Sar</taxon>
        <taxon>Alveolata</taxon>
        <taxon>Dinophyceae</taxon>
        <taxon>Suessiales</taxon>
        <taxon>Symbiodiniaceae</taxon>
        <taxon>Symbiodinium</taxon>
    </lineage>
</organism>
<comment type="caution">
    <text evidence="4">The sequence shown here is derived from an EMBL/GenBank/DDBJ whole genome shotgun (WGS) entry which is preliminary data.</text>
</comment>
<dbReference type="SMART" id="SM00356">
    <property type="entry name" value="ZnF_C3H1"/>
    <property type="match status" value="1"/>
</dbReference>
<dbReference type="GO" id="GO:0008270">
    <property type="term" value="F:zinc ion binding"/>
    <property type="evidence" value="ECO:0007669"/>
    <property type="project" value="UniProtKB-KW"/>
</dbReference>
<evidence type="ECO:0000256" key="1">
    <source>
        <dbReference type="PROSITE-ProRule" id="PRU00723"/>
    </source>
</evidence>
<gene>
    <name evidence="4" type="ORF">AK812_SmicGene44355</name>
</gene>
<protein>
    <recommendedName>
        <fullName evidence="3">C3H1-type domain-containing protein</fullName>
    </recommendedName>
</protein>
<feature type="compositionally biased region" description="Low complexity" evidence="2">
    <location>
        <begin position="152"/>
        <end position="169"/>
    </location>
</feature>
<evidence type="ECO:0000256" key="2">
    <source>
        <dbReference type="SAM" id="MobiDB-lite"/>
    </source>
</evidence>
<feature type="region of interest" description="Disordered" evidence="2">
    <location>
        <begin position="773"/>
        <end position="795"/>
    </location>
</feature>
<evidence type="ECO:0000259" key="3">
    <source>
        <dbReference type="PROSITE" id="PS50103"/>
    </source>
</evidence>
<feature type="domain" description="C3H1-type" evidence="3">
    <location>
        <begin position="177"/>
        <end position="205"/>
    </location>
</feature>
<keyword evidence="1" id="KW-0863">Zinc-finger</keyword>
<dbReference type="InterPro" id="IPR000571">
    <property type="entry name" value="Znf_CCCH"/>
</dbReference>
<proteinExistence type="predicted"/>
<dbReference type="EMBL" id="LSRX01002274">
    <property type="protein sequence ID" value="OLP75795.1"/>
    <property type="molecule type" value="Genomic_DNA"/>
</dbReference>
<evidence type="ECO:0000313" key="4">
    <source>
        <dbReference type="EMBL" id="OLP75795.1"/>
    </source>
</evidence>
<reference evidence="4 5" key="1">
    <citation type="submission" date="2016-02" db="EMBL/GenBank/DDBJ databases">
        <title>Genome analysis of coral dinoflagellate symbionts highlights evolutionary adaptations to a symbiotic lifestyle.</title>
        <authorList>
            <person name="Aranda M."/>
            <person name="Li Y."/>
            <person name="Liew Y.J."/>
            <person name="Baumgarten S."/>
            <person name="Simakov O."/>
            <person name="Wilson M."/>
            <person name="Piel J."/>
            <person name="Ashoor H."/>
            <person name="Bougouffa S."/>
            <person name="Bajic V.B."/>
            <person name="Ryu T."/>
            <person name="Ravasi T."/>
            <person name="Bayer T."/>
            <person name="Micklem G."/>
            <person name="Kim H."/>
            <person name="Bhak J."/>
            <person name="Lajeunesse T.C."/>
            <person name="Voolstra C.R."/>
        </authorList>
    </citation>
    <scope>NUCLEOTIDE SEQUENCE [LARGE SCALE GENOMIC DNA]</scope>
    <source>
        <strain evidence="4 5">CCMP2467</strain>
    </source>
</reference>
<keyword evidence="1" id="KW-0862">Zinc</keyword>
<dbReference type="Proteomes" id="UP000186817">
    <property type="component" value="Unassembled WGS sequence"/>
</dbReference>
<dbReference type="AlphaFoldDB" id="A0A1Q9BYQ4"/>
<feature type="region of interest" description="Disordered" evidence="2">
    <location>
        <begin position="152"/>
        <end position="175"/>
    </location>
</feature>
<evidence type="ECO:0000313" key="5">
    <source>
        <dbReference type="Proteomes" id="UP000186817"/>
    </source>
</evidence>
<accession>A0A1Q9BYQ4</accession>
<sequence>MSAREKLLALRVTEDPEAVYLRIKNKHLMFGESREEREVRIDGEHQALVKGQDASRALLSYLRKMPPHLQKEIRQDKRIWPGDAKDVGLRSPATWEESHKVVLEYEQREAAHRAVAHSTYSTTAGEVPDPSAALAKAQKEIRELKAAAKAAAARPSGAAAKDSTLAAGSGAKGGGKGAASKICFHFRDHENCPKGDSCPFSHDKELRKQALAAKRGESTLAAAGGKGGGKGANCDMVHSLLAGQGQALPANWGPPSGASMSNPFAAFSIAVREHALALKKGESGRFAALDELPGDWWSLAENEPGGYQYRTVVQVQSSADGSLTEAVFPVDCGVEAVPGLWTTGAAEGFVLLAAEELDHTLEPGDVVAEVRSGLVETAACDCGAVETNFLWVGEEGPCETCCFSCGSVERTAVRSYQVQFVRQDPRTASASGFSASWPLCPPWLVRAPRGNENTILGMGLHGTLSTRKGTPRYVRNRLQGKPVPSHVFNVPRAGQTWFPKGTRPAPSERAFGAFQTTRSPGFRSTVRLCLLASLALAAELLSQCALTAALNSANCWNWPRAQSETGSNSRAARSTSLSQEGGSCLFVDAAAGFASSEAPPLQVPLPQAPIAQVHIIYGWRCCHYIEQGTNLPKRYWYHPQGQVTSLMAPVAWHDVEPPEHLEAQMAMDQGQWRLWHAYKTGHDPSRACWYNGLNGVQLSYASLEDVFEAKKKEVAMRAKEKAVILNRPTEATSKIKATVKIEQKATVKEEPSIQVKMEDQPLVLRRLRSKTSPSHLNDVTAPVVPKKRGPPKGSKYGRRVEAQIRFWSKRCNTKCIHPTKFRRDAVGIMKDIRNELGIQTGLASKLSEDALDQLHAAAEETLLEFLQAVQEATTNRGKATPDEQDVVTVRRVARAMHPQLRGLLLSR</sequence>
<feature type="zinc finger region" description="C3H1-type" evidence="1">
    <location>
        <begin position="177"/>
        <end position="205"/>
    </location>
</feature>
<keyword evidence="5" id="KW-1185">Reference proteome</keyword>
<keyword evidence="1" id="KW-0479">Metal-binding</keyword>